<keyword evidence="2" id="KW-1185">Reference proteome</keyword>
<sequence>TYVDILVYLCNSIYRFSDIFNFLFLKWHFINVNIFRHVFISFSSEILTLVDRSNGPNFNCLKTHQVLISRSPHLYMSPSSHCDDIKAMNNFLPTLVLYMNKALKDRHVHVPENRTLASQWFLNSSSGITTSDVMLRYRRVQVRLKEHTAMRYCRKLYKRYDNRYVVRRHFISVCECMKYSPALQKEIQSRLFDTMWHDISEFLKSISVTSPAACTDQFFAIDYSIFFFQNEAVNGSMVHRLEHKTE</sequence>
<evidence type="ECO:0000313" key="1">
    <source>
        <dbReference type="EMBL" id="KAJ9584851.1"/>
    </source>
</evidence>
<proteinExistence type="predicted"/>
<comment type="caution">
    <text evidence="1">The sequence shown here is derived from an EMBL/GenBank/DDBJ whole genome shotgun (WGS) entry which is preliminary data.</text>
</comment>
<organism evidence="1 2">
    <name type="scientific">Diploptera punctata</name>
    <name type="common">Pacific beetle cockroach</name>
    <dbReference type="NCBI Taxonomy" id="6984"/>
    <lineage>
        <taxon>Eukaryota</taxon>
        <taxon>Metazoa</taxon>
        <taxon>Ecdysozoa</taxon>
        <taxon>Arthropoda</taxon>
        <taxon>Hexapoda</taxon>
        <taxon>Insecta</taxon>
        <taxon>Pterygota</taxon>
        <taxon>Neoptera</taxon>
        <taxon>Polyneoptera</taxon>
        <taxon>Dictyoptera</taxon>
        <taxon>Blattodea</taxon>
        <taxon>Blaberoidea</taxon>
        <taxon>Blaberidae</taxon>
        <taxon>Diplopterinae</taxon>
        <taxon>Diploptera</taxon>
    </lineage>
</organism>
<reference evidence="1" key="1">
    <citation type="journal article" date="2023" name="IScience">
        <title>Live-bearing cockroach genome reveals convergent evolutionary mechanisms linked to viviparity in insects and beyond.</title>
        <authorList>
            <person name="Fouks B."/>
            <person name="Harrison M.C."/>
            <person name="Mikhailova A.A."/>
            <person name="Marchal E."/>
            <person name="English S."/>
            <person name="Carruthers M."/>
            <person name="Jennings E.C."/>
            <person name="Chiamaka E.L."/>
            <person name="Frigard R.A."/>
            <person name="Pippel M."/>
            <person name="Attardo G.M."/>
            <person name="Benoit J.B."/>
            <person name="Bornberg-Bauer E."/>
            <person name="Tobe S.S."/>
        </authorList>
    </citation>
    <scope>NUCLEOTIDE SEQUENCE</scope>
    <source>
        <strain evidence="1">Stay&amp;Tobe</strain>
    </source>
</reference>
<feature type="non-terminal residue" evidence="1">
    <location>
        <position position="246"/>
    </location>
</feature>
<dbReference type="Proteomes" id="UP001233999">
    <property type="component" value="Unassembled WGS sequence"/>
</dbReference>
<accession>A0AAD7ZQS1</accession>
<protein>
    <submittedName>
        <fullName evidence="1">Uncharacterized protein</fullName>
    </submittedName>
</protein>
<name>A0AAD7ZQS1_DIPPU</name>
<reference evidence="1" key="2">
    <citation type="submission" date="2023-05" db="EMBL/GenBank/DDBJ databases">
        <authorList>
            <person name="Fouks B."/>
        </authorList>
    </citation>
    <scope>NUCLEOTIDE SEQUENCE</scope>
    <source>
        <strain evidence="1">Stay&amp;Tobe</strain>
        <tissue evidence="1">Testes</tissue>
    </source>
</reference>
<dbReference type="EMBL" id="JASPKZ010007351">
    <property type="protein sequence ID" value="KAJ9584851.1"/>
    <property type="molecule type" value="Genomic_DNA"/>
</dbReference>
<dbReference type="AlphaFoldDB" id="A0AAD7ZQS1"/>
<gene>
    <name evidence="1" type="ORF">L9F63_020818</name>
</gene>
<feature type="non-terminal residue" evidence="1">
    <location>
        <position position="1"/>
    </location>
</feature>
<evidence type="ECO:0000313" key="2">
    <source>
        <dbReference type="Proteomes" id="UP001233999"/>
    </source>
</evidence>